<evidence type="ECO:0000313" key="1">
    <source>
        <dbReference type="EMBL" id="KAJ5727053.1"/>
    </source>
</evidence>
<sequence>MLFASGSNVSMPLEGLASSLVENMMSIDMGNDTPPCQDFGQFSTTMLDDSIIKLLADAAPYNQACVEESPSI</sequence>
<comment type="caution">
    <text evidence="1">The sequence shown here is derived from an EMBL/GenBank/DDBJ whole genome shotgun (WGS) entry which is preliminary data.</text>
</comment>
<organism evidence="1 2">
    <name type="scientific">Penicillium malachiteum</name>
    <dbReference type="NCBI Taxonomy" id="1324776"/>
    <lineage>
        <taxon>Eukaryota</taxon>
        <taxon>Fungi</taxon>
        <taxon>Dikarya</taxon>
        <taxon>Ascomycota</taxon>
        <taxon>Pezizomycotina</taxon>
        <taxon>Eurotiomycetes</taxon>
        <taxon>Eurotiomycetidae</taxon>
        <taxon>Eurotiales</taxon>
        <taxon>Aspergillaceae</taxon>
        <taxon>Penicillium</taxon>
    </lineage>
</organism>
<reference evidence="1" key="2">
    <citation type="submission" date="2023-01" db="EMBL/GenBank/DDBJ databases">
        <authorList>
            <person name="Petersen C."/>
        </authorList>
    </citation>
    <scope>NUCLEOTIDE SEQUENCE</scope>
    <source>
        <strain evidence="1">IBT 17514</strain>
    </source>
</reference>
<dbReference type="AlphaFoldDB" id="A0AAD6HLL4"/>
<dbReference type="EMBL" id="JAQJAN010000006">
    <property type="protein sequence ID" value="KAJ5727053.1"/>
    <property type="molecule type" value="Genomic_DNA"/>
</dbReference>
<dbReference type="Proteomes" id="UP001215712">
    <property type="component" value="Unassembled WGS sequence"/>
</dbReference>
<proteinExistence type="predicted"/>
<name>A0AAD6HLL4_9EURO</name>
<reference evidence="1" key="1">
    <citation type="journal article" date="2023" name="IMA Fungus">
        <title>Comparative genomic study of the Penicillium genus elucidates a diverse pangenome and 15 lateral gene transfer events.</title>
        <authorList>
            <person name="Petersen C."/>
            <person name="Sorensen T."/>
            <person name="Nielsen M.R."/>
            <person name="Sondergaard T.E."/>
            <person name="Sorensen J.L."/>
            <person name="Fitzpatrick D.A."/>
            <person name="Frisvad J.C."/>
            <person name="Nielsen K.L."/>
        </authorList>
    </citation>
    <scope>NUCLEOTIDE SEQUENCE</scope>
    <source>
        <strain evidence="1">IBT 17514</strain>
    </source>
</reference>
<protein>
    <submittedName>
        <fullName evidence="1">Glutamate decarboxylase B</fullName>
    </submittedName>
</protein>
<accession>A0AAD6HLL4</accession>
<keyword evidence="2" id="KW-1185">Reference proteome</keyword>
<gene>
    <name evidence="1" type="ORF">N7493_004873</name>
</gene>
<evidence type="ECO:0000313" key="2">
    <source>
        <dbReference type="Proteomes" id="UP001215712"/>
    </source>
</evidence>